<organism evidence="1 2">
    <name type="scientific">Lipomyces kononenkoae</name>
    <name type="common">Yeast</name>
    <dbReference type="NCBI Taxonomy" id="34357"/>
    <lineage>
        <taxon>Eukaryota</taxon>
        <taxon>Fungi</taxon>
        <taxon>Dikarya</taxon>
        <taxon>Ascomycota</taxon>
        <taxon>Saccharomycotina</taxon>
        <taxon>Lipomycetes</taxon>
        <taxon>Lipomycetales</taxon>
        <taxon>Lipomycetaceae</taxon>
        <taxon>Lipomyces</taxon>
    </lineage>
</organism>
<name>A0ACC3SQN9_LIPKO</name>
<dbReference type="Proteomes" id="UP001433508">
    <property type="component" value="Unassembled WGS sequence"/>
</dbReference>
<protein>
    <submittedName>
        <fullName evidence="1">Uncharacterized protein</fullName>
    </submittedName>
</protein>
<reference evidence="2" key="1">
    <citation type="journal article" date="2024" name="Front. Bioeng. Biotechnol.">
        <title>Genome-scale model development and genomic sequencing of the oleaginous clade Lipomyces.</title>
        <authorList>
            <person name="Czajka J.J."/>
            <person name="Han Y."/>
            <person name="Kim J."/>
            <person name="Mondo S.J."/>
            <person name="Hofstad B.A."/>
            <person name="Robles A."/>
            <person name="Haridas S."/>
            <person name="Riley R."/>
            <person name="LaButti K."/>
            <person name="Pangilinan J."/>
            <person name="Andreopoulos W."/>
            <person name="Lipzen A."/>
            <person name="Yan J."/>
            <person name="Wang M."/>
            <person name="Ng V."/>
            <person name="Grigoriev I.V."/>
            <person name="Spatafora J.W."/>
            <person name="Magnuson J.K."/>
            <person name="Baker S.E."/>
            <person name="Pomraning K.R."/>
        </authorList>
    </citation>
    <scope>NUCLEOTIDE SEQUENCE [LARGE SCALE GENOMIC DNA]</scope>
    <source>
        <strain evidence="2">CBS 7786</strain>
    </source>
</reference>
<accession>A0ACC3SQN9</accession>
<proteinExistence type="predicted"/>
<gene>
    <name evidence="1" type="ORF">V1525DRAFT_391945</name>
</gene>
<keyword evidence="2" id="KW-1185">Reference proteome</keyword>
<dbReference type="EMBL" id="MU971545">
    <property type="protein sequence ID" value="KAK9233943.1"/>
    <property type="molecule type" value="Genomic_DNA"/>
</dbReference>
<comment type="caution">
    <text evidence="1">The sequence shown here is derived from an EMBL/GenBank/DDBJ whole genome shotgun (WGS) entry which is preliminary data.</text>
</comment>
<evidence type="ECO:0000313" key="2">
    <source>
        <dbReference type="Proteomes" id="UP001433508"/>
    </source>
</evidence>
<sequence>MSSTITKSVFKYDNYTDDVKSIMDERANLGDVMLAHLSSRLSTIQDYAKHGVNGPAGKHGSALPVKLLSEDGRQLPRTPAKVIKVMSKYIWLVAALDFAVSVRGTDDDRAWNRRKRRAVRHSTFTNVVCVEFILPSVEPHRVAASG</sequence>
<evidence type="ECO:0000313" key="1">
    <source>
        <dbReference type="EMBL" id="KAK9233943.1"/>
    </source>
</evidence>